<dbReference type="RefSeq" id="WP_150055113.1">
    <property type="nucleotide sequence ID" value="NZ_VWXT01000495.1"/>
</dbReference>
<dbReference type="PANTHER" id="PTHR24366">
    <property type="entry name" value="IG(IMMUNOGLOBULIN) AND LRR(LEUCINE RICH REPEAT) DOMAINS"/>
    <property type="match status" value="1"/>
</dbReference>
<dbReference type="Proteomes" id="UP000323909">
    <property type="component" value="Unassembled WGS sequence"/>
</dbReference>
<accession>A0A5M8E1K3</accession>
<organism evidence="6 8">
    <name type="scientific">Pseudomonas veronii</name>
    <dbReference type="NCBI Taxonomy" id="76761"/>
    <lineage>
        <taxon>Bacteria</taxon>
        <taxon>Pseudomonadati</taxon>
        <taxon>Pseudomonadota</taxon>
        <taxon>Gammaproteobacteria</taxon>
        <taxon>Pseudomonadales</taxon>
        <taxon>Pseudomonadaceae</taxon>
        <taxon>Pseudomonas</taxon>
    </lineage>
</organism>
<dbReference type="EMBL" id="VWXT01000495">
    <property type="protein sequence ID" value="KAA6171786.1"/>
    <property type="molecule type" value="Genomic_DNA"/>
</dbReference>
<dbReference type="InterPro" id="IPR003591">
    <property type="entry name" value="Leu-rich_rpt_typical-subtyp"/>
</dbReference>
<dbReference type="SMART" id="SM00369">
    <property type="entry name" value="LRR_TYP"/>
    <property type="match status" value="10"/>
</dbReference>
<dbReference type="Gene3D" id="3.80.10.10">
    <property type="entry name" value="Ribonuclease Inhibitor"/>
    <property type="match status" value="3"/>
</dbReference>
<dbReference type="InterPro" id="IPR001611">
    <property type="entry name" value="Leu-rich_rpt"/>
</dbReference>
<evidence type="ECO:0000313" key="7">
    <source>
        <dbReference type="EMBL" id="KAA6171786.1"/>
    </source>
</evidence>
<evidence type="ECO:0000256" key="2">
    <source>
        <dbReference type="ARBA" id="ARBA00022737"/>
    </source>
</evidence>
<evidence type="ECO:0000313" key="5">
    <source>
        <dbReference type="EMBL" id="KAA6166287.1"/>
    </source>
</evidence>
<dbReference type="PANTHER" id="PTHR24366:SF96">
    <property type="entry name" value="LEUCINE RICH REPEAT CONTAINING 53"/>
    <property type="match status" value="1"/>
</dbReference>
<dbReference type="Pfam" id="PF20178">
    <property type="entry name" value="ToxA_N"/>
    <property type="match status" value="1"/>
</dbReference>
<dbReference type="PROSITE" id="PS51450">
    <property type="entry name" value="LRR"/>
    <property type="match status" value="3"/>
</dbReference>
<comment type="caution">
    <text evidence="6">The sequence shown here is derived from an EMBL/GenBank/DDBJ whole genome shotgun (WGS) entry which is preliminary data.</text>
</comment>
<feature type="domain" description="Dermonecrotic toxin N-terminal" evidence="4">
    <location>
        <begin position="85"/>
        <end position="342"/>
    </location>
</feature>
<reference evidence="6 8" key="1">
    <citation type="submission" date="2019-09" db="EMBL/GenBank/DDBJ databases">
        <title>Genomic sequencing of 4 copper resistant soil isolates.</title>
        <authorList>
            <person name="Havryliuk O."/>
        </authorList>
    </citation>
    <scope>NUCLEOTIDE SEQUENCE [LARGE SCALE GENOMIC DNA]</scope>
    <source>
        <strain evidence="6 8">UKR4</strain>
    </source>
</reference>
<dbReference type="SUPFAM" id="SSF52058">
    <property type="entry name" value="L domain-like"/>
    <property type="match status" value="1"/>
</dbReference>
<keyword evidence="1" id="KW-0433">Leucine-rich repeat</keyword>
<proteinExistence type="predicted"/>
<evidence type="ECO:0000313" key="8">
    <source>
        <dbReference type="Proteomes" id="UP000323909"/>
    </source>
</evidence>
<evidence type="ECO:0000259" key="4">
    <source>
        <dbReference type="Pfam" id="PF20178"/>
    </source>
</evidence>
<keyword evidence="3" id="KW-0175">Coiled coil</keyword>
<evidence type="ECO:0000256" key="3">
    <source>
        <dbReference type="SAM" id="Coils"/>
    </source>
</evidence>
<dbReference type="EMBL" id="VWXT01000856">
    <property type="protein sequence ID" value="KAA6166613.1"/>
    <property type="molecule type" value="Genomic_DNA"/>
</dbReference>
<gene>
    <name evidence="7" type="ORF">F3K53_25880</name>
    <name evidence="6" type="ORF">F3K53_33575</name>
    <name evidence="5" type="ORF">F3K53_33985</name>
</gene>
<name>A0A5M8E1K3_PSEVE</name>
<dbReference type="InterPro" id="IPR046673">
    <property type="entry name" value="ToxA_N"/>
</dbReference>
<dbReference type="InterPro" id="IPR032675">
    <property type="entry name" value="LRR_dom_sf"/>
</dbReference>
<keyword evidence="2" id="KW-0677">Repeat</keyword>
<evidence type="ECO:0000313" key="6">
    <source>
        <dbReference type="EMBL" id="KAA6166613.1"/>
    </source>
</evidence>
<evidence type="ECO:0000256" key="1">
    <source>
        <dbReference type="ARBA" id="ARBA00022614"/>
    </source>
</evidence>
<protein>
    <recommendedName>
        <fullName evidence="4">Dermonecrotic toxin N-terminal domain-containing protein</fullName>
    </recommendedName>
</protein>
<feature type="coiled-coil region" evidence="3">
    <location>
        <begin position="1674"/>
        <end position="1701"/>
    </location>
</feature>
<dbReference type="EMBL" id="VWXT01000884">
    <property type="protein sequence ID" value="KAA6166287.1"/>
    <property type="molecule type" value="Genomic_DNA"/>
</dbReference>
<sequence length="1972" mass="219488">MTQPTSSLQLPDLAVYRDPHMDILTQAVPDWLPNLSPARRNALSNVQPDLPAWYKTAPPEAHDTLKTLVSAAWKAKTAVDQAMGNLKSPQDFAAPLLQARLKQRFGVEPDVSATYLRLYIPQTIPWFPVRSGAARTWTVSLVDAALHNFEAGEVFEASSGFITQPTRTGQFDSLPSLDAHIAVDQFTALCRELDIGAQYQRYLEQFFDFKNPVAATRLRLKLKQSQVADLSVALQMARMKGDLPDDQSFIRLQRLLNTDDSHSTCYPLLCYSLSIMSTTLTGIVLFAENIGSRHPVGVIAYIPDDPYAPLKQYPTLADFMSALGNHLRNAEYQQFFSRFVNHEERGPFFADLNRRLSKVTWHPHTHGDPLPSWRETPIDHPHLAFRASGISGDLFSHLFQATLSKVFNDARAMAVSTASVDQKVRWERWAIVQKVASAILQIAAFIVAPFVPPVGLLMLGYSAYQMLDDAFEWIIDWAVGDVTEAFGHLLSFVEQGVELGLFIAGAPMAAGALRALLPSEAVKFFNRLKPVMLPNGKARLWKPDLAPYAHDIQLPSHAYPGPEGLHPHNGKDILLLSDKPFVVLTDPKTQQPYLKHPTRTNAYRPPLLTNGKGAWLSELDTPLSWDSATLMKRQGPKTAGLNDEQLAMARHISAIDDGALRKMYVNQHRPPPLLTDTLERFQIDRALQDFIDQMNSDDPAIYKRADAQTQLHLLANLGLWPKAKTLRFLDTQGKTLWELPGEKNASVVQVHEAQLKNGDLLKTLLEALDEPQRKTLLGEAFGDPVTSMSNRALKLRKKLGALAQSHRRELFETRYLLLDKPGDPRQQTLIDNTPGLPLSAADALLESASSTELKDVDQGTVPARLTQLAQALRDEAQVNHAYEGLYLDSTDDLGTHRLALHSLERLPGWSKKIRLEIHDQTGILMDAIGPPKARIKRTLVRSPEGRYTPQDSRGPLSGETDLYNALLQALPDARRDALGLHIGQGPALKQALRKHALERQPLRRLLGAQPAHPPADSRTHLRLLGMDAYPPAPAGPAAQPDLRGMARELFPAHTDEQIADLIEDLNRRPGGAMPILTALRLEYLQLDLDLAAWVADTPRYSADAEVNISHQAHNDARQNRRLFRQALLRGWRRETEVDAYFAPPARNGQMLKLPYPLSGELPALRANFEHISYLELKGDQTALNVDRFLRSFPRLRYLSISNAQLGDLPLAINTSPTLNTLILSECNITLTPASLARLTAMNALRTLDLFNNPLERVPSVENMVDLQFLDLSSTGISAMPAGLLSRPALELAVLSSNQITQVPPALFELPADTTKTFDLSDNPLSRATLEQAKTYYQRTGIYWGIDASDVDIRQVKSLFPDFSVDEVNRFIFGLPGNLEMGQIELARLETEYAGLSDGLDTWVRQTTLPEEQTRRQAFKQTLQACWRREGELDEQSLQVIPTYALENSQPFEGEFPPLNSTFNHVSSLRLQGSGAPFPLQSPLFFKGFPSLNHLAIEHYGLSDIPDAVFDLPQLSSLRLPHCRLTLSAESAASLATLANLEELDLSHNPLARFPDFALSPRLTRLNLQKTDLPQIPSGLLTSVERKRIDLSDNLITQVPEVAFTLPANVTAAFDLSRNPLSRSTLMQIKRYCQRTGEHFQADAPTPMRDRIKVLYPTFAEGEANRFFFELPGGLDEAAPALERLEAEYEKLRADLQQWALDTPQRHPILDVPLDEQTRAQDQLNRMAFKTLLEDAWRRETELDDNNGSLEVTHRLGFDAPILGELPELSARFDHISSFELDGEGTTTRVDGLLKCFPKLKSLTLCKLSLGTIPPTVFTLTGLNTLSLTECAIGLTPISVDALSGVTNLVYLDLSENILGIPPDVSHLTQLESLYLQDTEISELPRGLSALPELRTLDLSDNLIEVLPADFLELASPLDHTSDLSGNPWSAQSLSYLRQYYLQTGNDLAVAQARLDTQGNPLVRPASPDSMEE</sequence>